<dbReference type="AlphaFoldDB" id="A0A2M6WPE4"/>
<feature type="transmembrane region" description="Helical" evidence="1">
    <location>
        <begin position="85"/>
        <end position="109"/>
    </location>
</feature>
<comment type="caution">
    <text evidence="2">The sequence shown here is derived from an EMBL/GenBank/DDBJ whole genome shotgun (WGS) entry which is preliminary data.</text>
</comment>
<organism evidence="2 3">
    <name type="scientific">Candidatus Falkowbacteria bacterium CG10_big_fil_rev_8_21_14_0_10_39_9</name>
    <dbReference type="NCBI Taxonomy" id="1974566"/>
    <lineage>
        <taxon>Bacteria</taxon>
        <taxon>Candidatus Falkowiibacteriota</taxon>
    </lineage>
</organism>
<feature type="transmembrane region" description="Helical" evidence="1">
    <location>
        <begin position="145"/>
        <end position="164"/>
    </location>
</feature>
<evidence type="ECO:0000256" key="1">
    <source>
        <dbReference type="SAM" id="Phobius"/>
    </source>
</evidence>
<proteinExistence type="predicted"/>
<gene>
    <name evidence="2" type="ORF">COT98_02810</name>
</gene>
<accession>A0A2M6WPE4</accession>
<protein>
    <submittedName>
        <fullName evidence="2">DUF368 domain-containing protein</fullName>
    </submittedName>
</protein>
<dbReference type="PANTHER" id="PTHR37308:SF1">
    <property type="entry name" value="POLYPRENYL-PHOSPHATE TRANSPORTER"/>
    <property type="match status" value="1"/>
</dbReference>
<dbReference type="PANTHER" id="PTHR37308">
    <property type="entry name" value="INTEGRAL MEMBRANE PROTEIN"/>
    <property type="match status" value="1"/>
</dbReference>
<keyword evidence="1" id="KW-1133">Transmembrane helix</keyword>
<reference evidence="3" key="1">
    <citation type="submission" date="2017-09" db="EMBL/GenBank/DDBJ databases">
        <title>Depth-based differentiation of microbial function through sediment-hosted aquifers and enrichment of novel symbionts in the deep terrestrial subsurface.</title>
        <authorList>
            <person name="Probst A.J."/>
            <person name="Ladd B."/>
            <person name="Jarett J.K."/>
            <person name="Geller-Mcgrath D.E."/>
            <person name="Sieber C.M.K."/>
            <person name="Emerson J.B."/>
            <person name="Anantharaman K."/>
            <person name="Thomas B.C."/>
            <person name="Malmstrom R."/>
            <person name="Stieglmeier M."/>
            <person name="Klingl A."/>
            <person name="Woyke T."/>
            <person name="Ryan C.M."/>
            <person name="Banfield J.F."/>
        </authorList>
    </citation>
    <scope>NUCLEOTIDE SEQUENCE [LARGE SCALE GENOMIC DNA]</scope>
</reference>
<feature type="transmembrane region" description="Helical" evidence="1">
    <location>
        <begin position="115"/>
        <end position="133"/>
    </location>
</feature>
<dbReference type="EMBL" id="PFAQ01000041">
    <property type="protein sequence ID" value="PIT94643.1"/>
    <property type="molecule type" value="Genomic_DNA"/>
</dbReference>
<keyword evidence="1" id="KW-0472">Membrane</keyword>
<feature type="transmembrane region" description="Helical" evidence="1">
    <location>
        <begin position="170"/>
        <end position="196"/>
    </location>
</feature>
<dbReference type="Pfam" id="PF04018">
    <property type="entry name" value="VCA0040-like"/>
    <property type="match status" value="1"/>
</dbReference>
<feature type="transmembrane region" description="Helical" evidence="1">
    <location>
        <begin position="217"/>
        <end position="242"/>
    </location>
</feature>
<name>A0A2M6WPE4_9BACT</name>
<dbReference type="InterPro" id="IPR007163">
    <property type="entry name" value="VCA0040-like"/>
</dbReference>
<dbReference type="Proteomes" id="UP000228900">
    <property type="component" value="Unassembled WGS sequence"/>
</dbReference>
<feature type="transmembrane region" description="Helical" evidence="1">
    <location>
        <begin position="298"/>
        <end position="317"/>
    </location>
</feature>
<evidence type="ECO:0000313" key="3">
    <source>
        <dbReference type="Proteomes" id="UP000228900"/>
    </source>
</evidence>
<evidence type="ECO:0000313" key="2">
    <source>
        <dbReference type="EMBL" id="PIT94643.1"/>
    </source>
</evidence>
<keyword evidence="1" id="KW-0812">Transmembrane</keyword>
<sequence>MQQLTWKEAFFASPGPRHPKEFVILFLKGLLMGIADLIPGVSGGTIAFISGIYDPLLDAVGTLNKANFKKLLSWRLKDCLSGVHLRFIMSVGAGILTSIFVFARLMYYLLNQHPVPTWALFFGLIAASIFLVGRHIDNLKSPSSIISLILGATFAYAIVSLIPVDTPDAYWFIYLCGIIGITAMILPGISGSFLLLILGKYEFITAAVKSPFEAGNLVILLVFAAGTFSGLIGFSKFLNYLLKTHRNMTMSFLTGVLVGSMKKVWPWKEVLQSIEIHGKLRVLRDANIWPTHFNTEDYLAFFLAALGLFAALGIEFYNSRKQKISSSL</sequence>